<gene>
    <name evidence="1" type="ORF">GCM10011520_31930</name>
</gene>
<proteinExistence type="predicted"/>
<evidence type="ECO:0000313" key="2">
    <source>
        <dbReference type="Proteomes" id="UP000606498"/>
    </source>
</evidence>
<dbReference type="RefSeq" id="WP_167387671.1">
    <property type="nucleotide sequence ID" value="NZ_BMKO01000009.1"/>
</dbReference>
<organism evidence="1 2">
    <name type="scientific">Shewanella carassii</name>
    <dbReference type="NCBI Taxonomy" id="1987584"/>
    <lineage>
        <taxon>Bacteria</taxon>
        <taxon>Pseudomonadati</taxon>
        <taxon>Pseudomonadota</taxon>
        <taxon>Gammaproteobacteria</taxon>
        <taxon>Alteromonadales</taxon>
        <taxon>Shewanellaceae</taxon>
        <taxon>Shewanella</taxon>
    </lineage>
</organism>
<accession>A0ABQ1TB90</accession>
<dbReference type="EMBL" id="BMKO01000009">
    <property type="protein sequence ID" value="GGE89106.1"/>
    <property type="molecule type" value="Genomic_DNA"/>
</dbReference>
<evidence type="ECO:0000313" key="1">
    <source>
        <dbReference type="EMBL" id="GGE89106.1"/>
    </source>
</evidence>
<dbReference type="Proteomes" id="UP000606498">
    <property type="component" value="Unassembled WGS sequence"/>
</dbReference>
<keyword evidence="2" id="KW-1185">Reference proteome</keyword>
<reference evidence="2" key="1">
    <citation type="journal article" date="2019" name="Int. J. Syst. Evol. Microbiol.">
        <title>The Global Catalogue of Microorganisms (GCM) 10K type strain sequencing project: providing services to taxonomists for standard genome sequencing and annotation.</title>
        <authorList>
            <consortium name="The Broad Institute Genomics Platform"/>
            <consortium name="The Broad Institute Genome Sequencing Center for Infectious Disease"/>
            <person name="Wu L."/>
            <person name="Ma J."/>
        </authorList>
    </citation>
    <scope>NUCLEOTIDE SEQUENCE [LARGE SCALE GENOMIC DNA]</scope>
    <source>
        <strain evidence="2">CGMCC 1.16033</strain>
    </source>
</reference>
<name>A0ABQ1TB90_9GAMM</name>
<comment type="caution">
    <text evidence="1">The sequence shown here is derived from an EMBL/GenBank/DDBJ whole genome shotgun (WGS) entry which is preliminary data.</text>
</comment>
<protein>
    <submittedName>
        <fullName evidence="1">Uncharacterized protein</fullName>
    </submittedName>
</protein>
<sequence>MNAEMLGTQTPVGNGTALSQLDLNNKIIQFELLSYDKHQTLEGLQIEPVAMTYIRHLEQLGLKVLNVTTVIALQKGYGNARCFFVWDRSNNLVSQEYVRTLQKLAPYTTFTVAFDEESSNFYCHKPGREKKMLPLQTYLQGKRSCVTIPFPTIQQSVRDTERQMAVFWGRLHGAFETIDNFKNEVLLNRVLKNFVIQPFFSWLWDLDRIVLYKNQYWEIELKHKYPFRRGAKAPLKFGINVGQAKLVRDLGKIGIRTLHLILVKPDWSKHSDPGYLFNRRDNYNRVLLIGTELTTTKTEALLNQKKQESDETTSFTGASKNRFLEIPATDFHVLGSYQTPPEEVAENIKSLLDGVSLVKVTDELLESCRINE</sequence>